<dbReference type="AlphaFoldDB" id="A0A0E3ZC73"/>
<dbReference type="EC" id="2.7.7.101" evidence="12"/>
<evidence type="ECO:0000256" key="12">
    <source>
        <dbReference type="HAMAP-Rule" id="MF_00974"/>
    </source>
</evidence>
<dbReference type="InterPro" id="IPR019475">
    <property type="entry name" value="DNA_primase_DnaB-bd"/>
</dbReference>
<dbReference type="Gene3D" id="3.90.580.10">
    <property type="entry name" value="Zinc finger, CHC2-type domain"/>
    <property type="match status" value="1"/>
</dbReference>
<dbReference type="SMART" id="SM00493">
    <property type="entry name" value="TOPRIM"/>
    <property type="match status" value="1"/>
</dbReference>
<dbReference type="HAMAP" id="MF_00974">
    <property type="entry name" value="DNA_primase_DnaG"/>
    <property type="match status" value="1"/>
</dbReference>
<keyword evidence="9" id="KW-0460">Magnesium</keyword>
<evidence type="ECO:0000256" key="11">
    <source>
        <dbReference type="ARBA" id="ARBA00023163"/>
    </source>
</evidence>
<dbReference type="SUPFAM" id="SSF56731">
    <property type="entry name" value="DNA primase core"/>
    <property type="match status" value="1"/>
</dbReference>
<dbReference type="KEGG" id="sns:VC03_05725"/>
<dbReference type="GO" id="GO:0003677">
    <property type="term" value="F:DNA binding"/>
    <property type="evidence" value="ECO:0007669"/>
    <property type="project" value="UniProtKB-KW"/>
</dbReference>
<evidence type="ECO:0000313" key="16">
    <source>
        <dbReference type="Proteomes" id="UP000033103"/>
    </source>
</evidence>
<dbReference type="PANTHER" id="PTHR30313:SF2">
    <property type="entry name" value="DNA PRIMASE"/>
    <property type="match status" value="1"/>
</dbReference>
<dbReference type="Pfam" id="PF13155">
    <property type="entry name" value="Toprim_2"/>
    <property type="match status" value="1"/>
</dbReference>
<comment type="function">
    <text evidence="12 13">RNA polymerase that catalyzes the synthesis of short RNA molecules used as primers for DNA polymerase during DNA replication.</text>
</comment>
<evidence type="ECO:0000256" key="8">
    <source>
        <dbReference type="ARBA" id="ARBA00022833"/>
    </source>
</evidence>
<comment type="cofactor">
    <cofactor evidence="13">
        <name>Zn(2+)</name>
        <dbReference type="ChEBI" id="CHEBI:29105"/>
    </cofactor>
    <text evidence="13">Binds 1 zinc ion per monomer.</text>
</comment>
<dbReference type="InterPro" id="IPR050219">
    <property type="entry name" value="DnaG_primase"/>
</dbReference>
<evidence type="ECO:0000256" key="4">
    <source>
        <dbReference type="ARBA" id="ARBA00022695"/>
    </source>
</evidence>
<protein>
    <recommendedName>
        <fullName evidence="12 13">DNA primase</fullName>
        <ecNumber evidence="12">2.7.7.101</ecNumber>
    </recommendedName>
</protein>
<dbReference type="RefSeq" id="WP_046329076.1">
    <property type="nucleotide sequence ID" value="NZ_CP011280.1"/>
</dbReference>
<keyword evidence="4 12" id="KW-0548">Nucleotidyltransferase</keyword>
<dbReference type="NCBIfam" id="TIGR01391">
    <property type="entry name" value="dnaG"/>
    <property type="match status" value="1"/>
</dbReference>
<dbReference type="Gene3D" id="3.90.980.10">
    <property type="entry name" value="DNA primase, catalytic core, N-terminal domain"/>
    <property type="match status" value="1"/>
</dbReference>
<comment type="catalytic activity">
    <reaction evidence="12">
        <text>ssDNA + n NTP = ssDNA/pppN(pN)n-1 hybrid + (n-1) diphosphate.</text>
        <dbReference type="EC" id="2.7.7.101"/>
    </reaction>
</comment>
<keyword evidence="5 12" id="KW-0235">DNA replication</keyword>
<keyword evidence="2 12" id="KW-0639">Primosome</keyword>
<dbReference type="Pfam" id="PF08275">
    <property type="entry name" value="DNAG_N"/>
    <property type="match status" value="1"/>
</dbReference>
<dbReference type="InterPro" id="IPR037068">
    <property type="entry name" value="DNA_primase_core_N_sf"/>
</dbReference>
<dbReference type="InterPro" id="IPR013264">
    <property type="entry name" value="DNAG_N"/>
</dbReference>
<evidence type="ECO:0000256" key="3">
    <source>
        <dbReference type="ARBA" id="ARBA00022679"/>
    </source>
</evidence>
<evidence type="ECO:0000256" key="2">
    <source>
        <dbReference type="ARBA" id="ARBA00022515"/>
    </source>
</evidence>
<dbReference type="InterPro" id="IPR006295">
    <property type="entry name" value="DNA_primase_DnaG"/>
</dbReference>
<organism evidence="15 16">
    <name type="scientific">Sneathia vaginalis</name>
    <dbReference type="NCBI Taxonomy" id="187101"/>
    <lineage>
        <taxon>Bacteria</taxon>
        <taxon>Fusobacteriati</taxon>
        <taxon>Fusobacteriota</taxon>
        <taxon>Fusobacteriia</taxon>
        <taxon>Fusobacteriales</taxon>
        <taxon>Leptotrichiaceae</taxon>
        <taxon>Sneathia</taxon>
    </lineage>
</organism>
<dbReference type="EMBL" id="CP011280">
    <property type="protein sequence ID" value="AKC95972.1"/>
    <property type="molecule type" value="Genomic_DNA"/>
</dbReference>
<dbReference type="GO" id="GO:0000428">
    <property type="term" value="C:DNA-directed RNA polymerase complex"/>
    <property type="evidence" value="ECO:0007669"/>
    <property type="project" value="UniProtKB-KW"/>
</dbReference>
<keyword evidence="7" id="KW-0863">Zinc-finger</keyword>
<sequence>MLKESDKQLLLSKIDIVELISEYVDLKKSGAGFKGLSPFKSENTPSFMVSPSKKIFKDFSSNIGGDAIKFYMLINNLTYLEAVDELARKYNVNINITSEKRYNVKYYNLLSEISKIYQENLLASKEALEYLKNRGYSLNDIKEYRLGYALDKWDSIYTKYENDDAVKDLLELGIVSHSENRYYDTFKNRIMIPILNVKGDIIGFGGRDISSNPNVAKYLNSKESKIFKKSFELFGVFDGGKKIKEYNSCILVEGYFDVLALHKNNIKNVVASLGTALTEKQAEYIRKFTNNIVIAYDNDSAGLEAKKRAIHILNKFEFNIKVMDYSNLGKDPDEILHKYGKNDFVDILSKSKDAFDFLFEYYLKEKDISKLGTKMQVIGDMKPYFSSLKNMIYYDEFVDRFSKRLNISKEALKSNLGKIAVSNNLVSTKKPKESNLKISKKARLEELTILYLLYDKTKYSLFNTFSFENIYYESIIDKGFDGSKFSEEEKEIVFHLKTKYTDISKIDYILLYKEWVLDYIKNSREMILDYYNGYENMNDEDYAKYMSFVSQVKEIEKSVDLPKIKEVYINYMEYEKGKLHATKGEENK</sequence>
<dbReference type="Pfam" id="PF10410">
    <property type="entry name" value="DnaB_bind"/>
    <property type="match status" value="1"/>
</dbReference>
<dbReference type="GO" id="GO:0006269">
    <property type="term" value="P:DNA replication, synthesis of primer"/>
    <property type="evidence" value="ECO:0007669"/>
    <property type="project" value="UniProtKB-UniRule"/>
</dbReference>
<gene>
    <name evidence="12" type="primary">dnaG</name>
    <name evidence="15" type="ORF">VC03_05725</name>
</gene>
<evidence type="ECO:0000256" key="13">
    <source>
        <dbReference type="PIRNR" id="PIRNR002811"/>
    </source>
</evidence>
<dbReference type="InterPro" id="IPR036977">
    <property type="entry name" value="DNA_primase_Znf_CHC2"/>
</dbReference>
<feature type="domain" description="Toprim" evidence="14">
    <location>
        <begin position="247"/>
        <end position="328"/>
    </location>
</feature>
<dbReference type="GO" id="GO:0008270">
    <property type="term" value="F:zinc ion binding"/>
    <property type="evidence" value="ECO:0007669"/>
    <property type="project" value="UniProtKB-KW"/>
</dbReference>
<keyword evidence="11 12" id="KW-0804">Transcription</keyword>
<dbReference type="InterPro" id="IPR006171">
    <property type="entry name" value="TOPRIM_dom"/>
</dbReference>
<evidence type="ECO:0000256" key="10">
    <source>
        <dbReference type="ARBA" id="ARBA00023125"/>
    </source>
</evidence>
<dbReference type="GO" id="GO:1990077">
    <property type="term" value="C:primosome complex"/>
    <property type="evidence" value="ECO:0007669"/>
    <property type="project" value="UniProtKB-KW"/>
</dbReference>
<dbReference type="PROSITE" id="PS50880">
    <property type="entry name" value="TOPRIM"/>
    <property type="match status" value="1"/>
</dbReference>
<dbReference type="InterPro" id="IPR002694">
    <property type="entry name" value="Znf_CHC2"/>
</dbReference>
<name>A0A0E3ZC73_9FUSO</name>
<evidence type="ECO:0000259" key="14">
    <source>
        <dbReference type="PROSITE" id="PS50880"/>
    </source>
</evidence>
<dbReference type="InterPro" id="IPR030846">
    <property type="entry name" value="DnaG_bac"/>
</dbReference>
<reference evidence="15 16" key="1">
    <citation type="journal article" date="2012" name="BMC Genomics">
        <title>Genomic sequence analysis and characterization of Sneathia amnii sp. nov.</title>
        <authorList>
            <consortium name="Vaginal Microbiome Consortium (additional members)"/>
            <person name="Harwich M.D.Jr."/>
            <person name="Serrano M.G."/>
            <person name="Fettweis J.M."/>
            <person name="Alves J.M."/>
            <person name="Reimers M.A."/>
            <person name="Buck G.A."/>
            <person name="Jefferson K.K."/>
        </authorList>
    </citation>
    <scope>NUCLEOTIDE SEQUENCE [LARGE SCALE GENOMIC DNA]</scope>
    <source>
        <strain evidence="15 16">SN35</strain>
    </source>
</reference>
<dbReference type="GO" id="GO:0005737">
    <property type="term" value="C:cytoplasm"/>
    <property type="evidence" value="ECO:0007669"/>
    <property type="project" value="TreeGrafter"/>
</dbReference>
<dbReference type="PATRIC" id="fig|1069640.6.peg.1136"/>
<dbReference type="PIRSF" id="PIRSF002811">
    <property type="entry name" value="DnaG"/>
    <property type="match status" value="1"/>
</dbReference>
<keyword evidence="16" id="KW-1185">Reference proteome</keyword>
<dbReference type="Gene3D" id="3.40.1360.10">
    <property type="match status" value="1"/>
</dbReference>
<dbReference type="SMART" id="SM00400">
    <property type="entry name" value="ZnF_CHCC"/>
    <property type="match status" value="1"/>
</dbReference>
<dbReference type="STRING" id="187101.VC03_05725"/>
<dbReference type="GO" id="GO:0003899">
    <property type="term" value="F:DNA-directed RNA polymerase activity"/>
    <property type="evidence" value="ECO:0007669"/>
    <property type="project" value="UniProtKB-UniRule"/>
</dbReference>
<dbReference type="PANTHER" id="PTHR30313">
    <property type="entry name" value="DNA PRIMASE"/>
    <property type="match status" value="1"/>
</dbReference>
<evidence type="ECO:0000313" key="15">
    <source>
        <dbReference type="EMBL" id="AKC95972.1"/>
    </source>
</evidence>
<dbReference type="OrthoDB" id="9803773at2"/>
<evidence type="ECO:0000256" key="5">
    <source>
        <dbReference type="ARBA" id="ARBA00022705"/>
    </source>
</evidence>
<dbReference type="Pfam" id="PF01807">
    <property type="entry name" value="Zn_ribbon_DnaG"/>
    <property type="match status" value="1"/>
</dbReference>
<keyword evidence="6 13" id="KW-0479">Metal-binding</keyword>
<dbReference type="Proteomes" id="UP000033103">
    <property type="component" value="Chromosome"/>
</dbReference>
<evidence type="ECO:0000256" key="7">
    <source>
        <dbReference type="ARBA" id="ARBA00022771"/>
    </source>
</evidence>
<dbReference type="InterPro" id="IPR034151">
    <property type="entry name" value="TOPRIM_DnaG_bac"/>
</dbReference>
<accession>A0A0E3ZC73</accession>
<dbReference type="SUPFAM" id="SSF57783">
    <property type="entry name" value="Zinc beta-ribbon"/>
    <property type="match status" value="1"/>
</dbReference>
<keyword evidence="3 12" id="KW-0808">Transferase</keyword>
<evidence type="ECO:0000256" key="1">
    <source>
        <dbReference type="ARBA" id="ARBA00022478"/>
    </source>
</evidence>
<comment type="caution">
    <text evidence="12">Lacks conserved residue(s) required for the propagation of feature annotation.</text>
</comment>
<comment type="similarity">
    <text evidence="12 13">Belongs to the DnaG primase family.</text>
</comment>
<evidence type="ECO:0000256" key="6">
    <source>
        <dbReference type="ARBA" id="ARBA00022723"/>
    </source>
</evidence>
<dbReference type="CDD" id="cd03364">
    <property type="entry name" value="TOPRIM_DnaG_primases"/>
    <property type="match status" value="1"/>
</dbReference>
<dbReference type="HOGENOM" id="CLU_013501_3_3_0"/>
<proteinExistence type="inferred from homology"/>
<keyword evidence="10 12" id="KW-0238">DNA-binding</keyword>
<evidence type="ECO:0000256" key="9">
    <source>
        <dbReference type="ARBA" id="ARBA00022842"/>
    </source>
</evidence>
<keyword evidence="8 13" id="KW-0862">Zinc</keyword>
<comment type="subunit">
    <text evidence="12">Monomer. Interacts with DnaB.</text>
</comment>
<keyword evidence="1 12" id="KW-0240">DNA-directed RNA polymerase</keyword>